<evidence type="ECO:0000256" key="9">
    <source>
        <dbReference type="ARBA" id="ARBA00023054"/>
    </source>
</evidence>
<evidence type="ECO:0000256" key="1">
    <source>
        <dbReference type="ARBA" id="ARBA00004300"/>
    </source>
</evidence>
<dbReference type="GeneID" id="19273127"/>
<dbReference type="AlphaFoldDB" id="W3X3C8"/>
<dbReference type="InParanoid" id="W3X3C8"/>
<dbReference type="KEGG" id="pfy:PFICI_08114"/>
<comment type="subunit">
    <text evidence="13">Subunit of dynactin, a multiprotein complex part of a tripartite complex with dynein and a adapter, such as BICDL1, BICD2 or HOOK3. The dynactin complex is built around ACTR1A/ACTB filament and consists of an actin-related filament composed of a shoulder domain, a pointed end and a barbed end. Its length is defined by its flexible shoulder domain. The soulder is composed of 2 DCTN1 subunits, 4 DCTN2 and 2 DCTN3. The 4 DCNT2 (via N-terminus) bind the ACTR1A filament and act as molecular rulers to determine the length. The pointed end is important for binding dynein-dynactin cargo adapters. Consists of 4 subunits: ACTR10, DCNT4, DCTN5 and DCTN6. The barbed end is composed of a CAPZA1:CAPZB heterodimers, which binds ACTR1A/ACTB filament and dynactin and stabilizes dynactin. Interacts with ATP7B, but not ATP7A, in a copper-dependent manner. Interacts with ANK2; this interaction is required for localization at costameres. Interacts with N4BP2L1.</text>
</comment>
<dbReference type="OMA" id="CGYCMWT"/>
<evidence type="ECO:0000256" key="3">
    <source>
        <dbReference type="ARBA" id="ARBA00004657"/>
    </source>
</evidence>
<evidence type="ECO:0000256" key="7">
    <source>
        <dbReference type="ARBA" id="ARBA00022843"/>
    </source>
</evidence>
<evidence type="ECO:0000313" key="14">
    <source>
        <dbReference type="EMBL" id="ETS80585.1"/>
    </source>
</evidence>
<dbReference type="Pfam" id="PF05502">
    <property type="entry name" value="Dynactin_p62"/>
    <property type="match status" value="1"/>
</dbReference>
<keyword evidence="15" id="KW-1185">Reference proteome</keyword>
<organism evidence="14 15">
    <name type="scientific">Pestalotiopsis fici (strain W106-1 / CGMCC3.15140)</name>
    <dbReference type="NCBI Taxonomy" id="1229662"/>
    <lineage>
        <taxon>Eukaryota</taxon>
        <taxon>Fungi</taxon>
        <taxon>Dikarya</taxon>
        <taxon>Ascomycota</taxon>
        <taxon>Pezizomycotina</taxon>
        <taxon>Sordariomycetes</taxon>
        <taxon>Xylariomycetidae</taxon>
        <taxon>Amphisphaeriales</taxon>
        <taxon>Sporocadaceae</taxon>
        <taxon>Pestalotiopsis</taxon>
    </lineage>
</organism>
<comment type="subcellular location">
    <subcellularLocation>
        <location evidence="1">Cytoplasm</location>
        <location evidence="1">Cytoskeleton</location>
        <location evidence="1">Microtubule organizing center</location>
        <location evidence="1">Centrosome</location>
    </subcellularLocation>
    <subcellularLocation>
        <location evidence="2">Cytoplasm</location>
        <location evidence="2">Cytoskeleton</location>
        <location evidence="2">Stress fiber</location>
    </subcellularLocation>
    <subcellularLocation>
        <location evidence="3">Cytoplasm</location>
        <location evidence="3">Myofibril</location>
    </subcellularLocation>
</comment>
<evidence type="ECO:0000256" key="8">
    <source>
        <dbReference type="ARBA" id="ARBA00022990"/>
    </source>
</evidence>
<evidence type="ECO:0000256" key="10">
    <source>
        <dbReference type="ARBA" id="ARBA00023212"/>
    </source>
</evidence>
<dbReference type="PANTHER" id="PTHR13034">
    <property type="entry name" value="DYNACTIN P62 SUBUNIT"/>
    <property type="match status" value="1"/>
</dbReference>
<keyword evidence="6" id="KW-0597">Phosphoprotein</keyword>
<keyword evidence="10" id="KW-0206">Cytoskeleton</keyword>
<dbReference type="eggNOG" id="KOG3896">
    <property type="taxonomic scope" value="Eukaryota"/>
</dbReference>
<keyword evidence="5" id="KW-1017">Isopeptide bond</keyword>
<evidence type="ECO:0000256" key="12">
    <source>
        <dbReference type="ARBA" id="ARBA00034864"/>
    </source>
</evidence>
<proteinExistence type="inferred from homology"/>
<dbReference type="RefSeq" id="XP_007834886.1">
    <property type="nucleotide sequence ID" value="XM_007836695.1"/>
</dbReference>
<dbReference type="InterPro" id="IPR008603">
    <property type="entry name" value="DCTN4"/>
</dbReference>
<keyword evidence="8" id="KW-0007">Acetylation</keyword>
<evidence type="ECO:0000256" key="6">
    <source>
        <dbReference type="ARBA" id="ARBA00022553"/>
    </source>
</evidence>
<evidence type="ECO:0000256" key="5">
    <source>
        <dbReference type="ARBA" id="ARBA00022499"/>
    </source>
</evidence>
<accession>W3X3C8</accession>
<dbReference type="GO" id="GO:0005869">
    <property type="term" value="C:dynactin complex"/>
    <property type="evidence" value="ECO:0007669"/>
    <property type="project" value="InterPro"/>
</dbReference>
<dbReference type="OrthoDB" id="283815at2759"/>
<keyword evidence="4" id="KW-0963">Cytoplasm</keyword>
<dbReference type="HOGENOM" id="CLU_034750_0_0_1"/>
<protein>
    <recommendedName>
        <fullName evidence="12">Dynactin subunit 4</fullName>
    </recommendedName>
</protein>
<evidence type="ECO:0000256" key="13">
    <source>
        <dbReference type="ARBA" id="ARBA00093507"/>
    </source>
</evidence>
<evidence type="ECO:0000256" key="4">
    <source>
        <dbReference type="ARBA" id="ARBA00022490"/>
    </source>
</evidence>
<dbReference type="STRING" id="1229662.W3X3C8"/>
<evidence type="ECO:0000256" key="2">
    <source>
        <dbReference type="ARBA" id="ARBA00004529"/>
    </source>
</evidence>
<evidence type="ECO:0000313" key="15">
    <source>
        <dbReference type="Proteomes" id="UP000030651"/>
    </source>
</evidence>
<dbReference type="GO" id="GO:0001725">
    <property type="term" value="C:stress fiber"/>
    <property type="evidence" value="ECO:0007669"/>
    <property type="project" value="UniProtKB-SubCell"/>
</dbReference>
<name>W3X3C8_PESFW</name>
<dbReference type="Proteomes" id="UP000030651">
    <property type="component" value="Unassembled WGS sequence"/>
</dbReference>
<dbReference type="PANTHER" id="PTHR13034:SF2">
    <property type="entry name" value="DYNACTIN SUBUNIT 4"/>
    <property type="match status" value="1"/>
</dbReference>
<keyword evidence="7" id="KW-0832">Ubl conjugation</keyword>
<sequence>MITNQSIHHCRCTRSCFQCPICIGPLAVQSVAPAPEPSHLTADNAGSAPPGPWVLCCSYCNWASSEIGVQFDKPQGIYGQLLKMRHGIGSSDIPNAPVDAVPTKRDVLAEPESTKSRFAAMKSFYQSQLASANPATSSMSGSFGDYGFGSPNALTRIMSLYSGTSGLTASKTKARPTIIREADTENEGLRFPDLDESAAITKLRHQGYDGTVTRPQAAVQVEEGARFADEMWPVPYLLRSKRAKRCPACRHILSKPEAKVNNTRFRIRLVAVNYLPEISSKPLIQPGLPPPPSDLLIPMKPTQYLLTFKNLMFEDIKVSLATPNTTPGRFASRVTVLCPQFTIEANSDDYDINEVLKDDRRRERADTLQQVEPGKVWERGRNWVSIVVEVIPSSLRIEPRPTILKKDGDGKDDLSPLKEDEDILEIPIFVRLEWESDPAGDQVSTSASKEKDGKEKKELAYWTVLGIGRISQE</sequence>
<gene>
    <name evidence="14" type="ORF">PFICI_08114</name>
</gene>
<comment type="similarity">
    <text evidence="11">Belongs to the dynactin subunit 4 family.</text>
</comment>
<reference evidence="15" key="1">
    <citation type="journal article" date="2015" name="BMC Genomics">
        <title>Genomic and transcriptomic analysis of the endophytic fungus Pestalotiopsis fici reveals its lifestyle and high potential for synthesis of natural products.</title>
        <authorList>
            <person name="Wang X."/>
            <person name="Zhang X."/>
            <person name="Liu L."/>
            <person name="Xiang M."/>
            <person name="Wang W."/>
            <person name="Sun X."/>
            <person name="Che Y."/>
            <person name="Guo L."/>
            <person name="Liu G."/>
            <person name="Guo L."/>
            <person name="Wang C."/>
            <person name="Yin W.B."/>
            <person name="Stadler M."/>
            <person name="Zhang X."/>
            <person name="Liu X."/>
        </authorList>
    </citation>
    <scope>NUCLEOTIDE SEQUENCE [LARGE SCALE GENOMIC DNA]</scope>
    <source>
        <strain evidence="15">W106-1 / CGMCC3.15140</strain>
    </source>
</reference>
<evidence type="ECO:0000256" key="11">
    <source>
        <dbReference type="ARBA" id="ARBA00034776"/>
    </source>
</evidence>
<dbReference type="EMBL" id="KI912113">
    <property type="protein sequence ID" value="ETS80585.1"/>
    <property type="molecule type" value="Genomic_DNA"/>
</dbReference>
<keyword evidence="9" id="KW-0175">Coiled coil</keyword>